<proteinExistence type="predicted"/>
<dbReference type="PATRIC" id="fig|937777.3.peg.1064"/>
<dbReference type="Pfam" id="PF02423">
    <property type="entry name" value="OCD_Mu_crystall"/>
    <property type="match status" value="1"/>
</dbReference>
<dbReference type="eggNOG" id="COG2423">
    <property type="taxonomic scope" value="Bacteria"/>
</dbReference>
<dbReference type="SUPFAM" id="SSF51735">
    <property type="entry name" value="NAD(P)-binding Rossmann-fold domains"/>
    <property type="match status" value="1"/>
</dbReference>
<dbReference type="GO" id="GO:0005737">
    <property type="term" value="C:cytoplasm"/>
    <property type="evidence" value="ECO:0007669"/>
    <property type="project" value="TreeGrafter"/>
</dbReference>
<organism evidence="1 2">
    <name type="scientific">Deinococcus peraridilitoris (strain DSM 19664 / LMG 22246 / CIP 109416 / KR-200)</name>
    <dbReference type="NCBI Taxonomy" id="937777"/>
    <lineage>
        <taxon>Bacteria</taxon>
        <taxon>Thermotogati</taxon>
        <taxon>Deinococcota</taxon>
        <taxon>Deinococci</taxon>
        <taxon>Deinococcales</taxon>
        <taxon>Deinococcaceae</taxon>
        <taxon>Deinococcus</taxon>
    </lineage>
</organism>
<dbReference type="Gene3D" id="3.40.50.720">
    <property type="entry name" value="NAD(P)-binding Rossmann-like Domain"/>
    <property type="match status" value="1"/>
</dbReference>
<dbReference type="PANTHER" id="PTHR13812:SF19">
    <property type="entry name" value="KETIMINE REDUCTASE MU-CRYSTALLIN"/>
    <property type="match status" value="1"/>
</dbReference>
<dbReference type="PIRSF" id="PIRSF001439">
    <property type="entry name" value="CryM"/>
    <property type="match status" value="1"/>
</dbReference>
<dbReference type="STRING" id="937777.Deipe_1059"/>
<dbReference type="EMBL" id="CP003382">
    <property type="protein sequence ID" value="AFZ66622.1"/>
    <property type="molecule type" value="Genomic_DNA"/>
</dbReference>
<protein>
    <submittedName>
        <fullName evidence="1">Putative ornithine cyclodeaminase, mu-crystallin</fullName>
    </submittedName>
</protein>
<reference evidence="2" key="1">
    <citation type="submission" date="2012-03" db="EMBL/GenBank/DDBJ databases">
        <title>Complete sequence of chromosome of Deinococcus peraridilitoris DSM 19664.</title>
        <authorList>
            <person name="Lucas S."/>
            <person name="Copeland A."/>
            <person name="Lapidus A."/>
            <person name="Glavina del Rio T."/>
            <person name="Dalin E."/>
            <person name="Tice H."/>
            <person name="Bruce D."/>
            <person name="Goodwin L."/>
            <person name="Pitluck S."/>
            <person name="Peters L."/>
            <person name="Mikhailova N."/>
            <person name="Lu M."/>
            <person name="Kyrpides N."/>
            <person name="Mavromatis K."/>
            <person name="Ivanova N."/>
            <person name="Brettin T."/>
            <person name="Detter J.C."/>
            <person name="Han C."/>
            <person name="Larimer F."/>
            <person name="Land M."/>
            <person name="Hauser L."/>
            <person name="Markowitz V."/>
            <person name="Cheng J.-F."/>
            <person name="Hugenholtz P."/>
            <person name="Woyke T."/>
            <person name="Wu D."/>
            <person name="Pukall R."/>
            <person name="Steenblock K."/>
            <person name="Brambilla E."/>
            <person name="Klenk H.-P."/>
            <person name="Eisen J.A."/>
        </authorList>
    </citation>
    <scope>NUCLEOTIDE SEQUENCE [LARGE SCALE GENOMIC DNA]</scope>
    <source>
        <strain evidence="2">DSM 19664 / LMG 22246 / CIP 109416 / KR-200</strain>
    </source>
</reference>
<gene>
    <name evidence="1" type="ordered locus">Deipe_1059</name>
</gene>
<dbReference type="InterPro" id="IPR003462">
    <property type="entry name" value="ODC_Mu_crystall"/>
</dbReference>
<dbReference type="HOGENOM" id="CLU_042088_1_2_0"/>
<dbReference type="Proteomes" id="UP000010467">
    <property type="component" value="Chromosome"/>
</dbReference>
<accession>L0A0E8</accession>
<name>L0A0E8_DEIPD</name>
<keyword evidence="2" id="KW-1185">Reference proteome</keyword>
<dbReference type="PANTHER" id="PTHR13812">
    <property type="entry name" value="KETIMINE REDUCTASE MU-CRYSTALLIN"/>
    <property type="match status" value="1"/>
</dbReference>
<evidence type="ECO:0000313" key="2">
    <source>
        <dbReference type="Proteomes" id="UP000010467"/>
    </source>
</evidence>
<dbReference type="AlphaFoldDB" id="L0A0E8"/>
<dbReference type="Gene3D" id="3.30.1780.10">
    <property type="entry name" value="ornithine cyclodeaminase, domain 1"/>
    <property type="match status" value="1"/>
</dbReference>
<dbReference type="RefSeq" id="WP_015234932.1">
    <property type="nucleotide sequence ID" value="NC_019793.1"/>
</dbReference>
<dbReference type="InterPro" id="IPR036291">
    <property type="entry name" value="NAD(P)-bd_dom_sf"/>
</dbReference>
<dbReference type="OrthoDB" id="9792005at2"/>
<sequence>MRYVTEAEVARTLTPARALDAAREAMLALAHGTVEMPERHALGADGGAYLVMPASSAEAGLGTKLVTVHAGNAARGLPTIHSLYVLQSAQTGETLAVIEARTLTERRTAATSALAARLLAPPDARVLGVLGAGPQAYAQAEAHLHVHPYRQVLIWNRTPEGARTFVRTLREAGHDAQMVRSPTELAHRADVLSAATRAAEPLIQGARLRGAQHLDLVGAFRPDMREADVAAVRRALVVVDQERAARAGAGDLLQAECEGWPWQVVELPRLVAGTASVARSGVTLFKSVGLGALDLFAARAVLRALDL</sequence>
<dbReference type="KEGG" id="dpd:Deipe_1059"/>
<evidence type="ECO:0000313" key="1">
    <source>
        <dbReference type="EMBL" id="AFZ66622.1"/>
    </source>
</evidence>
<dbReference type="InterPro" id="IPR023401">
    <property type="entry name" value="ODC_N"/>
</dbReference>